<name>A0A369AHM9_9BURK</name>
<comment type="caution">
    <text evidence="4">The sequence shown here is derived from an EMBL/GenBank/DDBJ whole genome shotgun (WGS) entry which is preliminary data.</text>
</comment>
<dbReference type="AlphaFoldDB" id="A0A369AHM9"/>
<dbReference type="Gene3D" id="1.10.101.10">
    <property type="entry name" value="PGBD-like superfamily/PGBD"/>
    <property type="match status" value="1"/>
</dbReference>
<dbReference type="InterPro" id="IPR036365">
    <property type="entry name" value="PGBD-like_sf"/>
</dbReference>
<dbReference type="SUPFAM" id="SSF47090">
    <property type="entry name" value="PGBD-like"/>
    <property type="match status" value="1"/>
</dbReference>
<keyword evidence="5" id="KW-1185">Reference proteome</keyword>
<sequence>MGIRFRKSFPLGSLFRINLSKSGVSLGIGPRGFNVNIGPRGVRRTIGLPGTGISYQETRSWKQPASERATAAANPSEGVSWLKVLIGLVTIVVIFKACGALMNGPDRAVASTTTKAVSAAHTSSAASQGVPAAPDRSGMEDRKLEPAELRELQTLLARAGYSPGPIDGNLGPRTRAAVEAFRKQSADPATGDPTLATLVRLRSTVEH</sequence>
<reference evidence="4 5" key="1">
    <citation type="submission" date="2018-07" db="EMBL/GenBank/DDBJ databases">
        <title>Genomic Encyclopedia of Type Strains, Phase IV (KMG-IV): sequencing the most valuable type-strain genomes for metagenomic binning, comparative biology and taxonomic classification.</title>
        <authorList>
            <person name="Goeker M."/>
        </authorList>
    </citation>
    <scope>NUCLEOTIDE SEQUENCE [LARGE SCALE GENOMIC DNA]</scope>
    <source>
        <strain evidence="4 5">DSM 100911</strain>
    </source>
</reference>
<feature type="region of interest" description="Disordered" evidence="1">
    <location>
        <begin position="120"/>
        <end position="139"/>
    </location>
</feature>
<dbReference type="InterPro" id="IPR036366">
    <property type="entry name" value="PGBDSf"/>
</dbReference>
<dbReference type="RefSeq" id="WP_114483875.1">
    <property type="nucleotide sequence ID" value="NZ_QPJU01000008.1"/>
</dbReference>
<proteinExistence type="predicted"/>
<dbReference type="Pfam" id="PF01471">
    <property type="entry name" value="PG_binding_1"/>
    <property type="match status" value="1"/>
</dbReference>
<organism evidence="4 5">
    <name type="scientific">Extensimonas vulgaris</name>
    <dbReference type="NCBI Taxonomy" id="1031594"/>
    <lineage>
        <taxon>Bacteria</taxon>
        <taxon>Pseudomonadati</taxon>
        <taxon>Pseudomonadota</taxon>
        <taxon>Betaproteobacteria</taxon>
        <taxon>Burkholderiales</taxon>
        <taxon>Comamonadaceae</taxon>
        <taxon>Extensimonas</taxon>
    </lineage>
</organism>
<dbReference type="Proteomes" id="UP000252174">
    <property type="component" value="Unassembled WGS sequence"/>
</dbReference>
<dbReference type="InterPro" id="IPR025330">
    <property type="entry name" value="DUF4236"/>
</dbReference>
<feature type="domain" description="Peptidoglycan binding-like" evidence="2">
    <location>
        <begin position="147"/>
        <end position="201"/>
    </location>
</feature>
<accession>A0A369AHM9</accession>
<dbReference type="EMBL" id="QPJU01000008">
    <property type="protein sequence ID" value="RCX08605.1"/>
    <property type="molecule type" value="Genomic_DNA"/>
</dbReference>
<gene>
    <name evidence="4" type="ORF">DFR45_108106</name>
</gene>
<evidence type="ECO:0000256" key="1">
    <source>
        <dbReference type="SAM" id="MobiDB-lite"/>
    </source>
</evidence>
<evidence type="ECO:0000313" key="4">
    <source>
        <dbReference type="EMBL" id="RCX08605.1"/>
    </source>
</evidence>
<dbReference type="InterPro" id="IPR002477">
    <property type="entry name" value="Peptidoglycan-bd-like"/>
</dbReference>
<evidence type="ECO:0000259" key="2">
    <source>
        <dbReference type="Pfam" id="PF01471"/>
    </source>
</evidence>
<dbReference type="OrthoDB" id="9772911at2"/>
<feature type="domain" description="DUF4236" evidence="3">
    <location>
        <begin position="4"/>
        <end position="55"/>
    </location>
</feature>
<protein>
    <submittedName>
        <fullName evidence="4">Putative peptidoglycan binding protein</fullName>
    </submittedName>
</protein>
<evidence type="ECO:0000259" key="3">
    <source>
        <dbReference type="Pfam" id="PF14020"/>
    </source>
</evidence>
<dbReference type="Pfam" id="PF14020">
    <property type="entry name" value="DUF4236"/>
    <property type="match status" value="1"/>
</dbReference>
<evidence type="ECO:0000313" key="5">
    <source>
        <dbReference type="Proteomes" id="UP000252174"/>
    </source>
</evidence>